<evidence type="ECO:0000313" key="1">
    <source>
        <dbReference type="EMBL" id="SBQ82211.1"/>
    </source>
</evidence>
<gene>
    <name evidence="1" type="primary">SQLE</name>
</gene>
<proteinExistence type="predicted"/>
<reference evidence="1" key="1">
    <citation type="submission" date="2016-05" db="EMBL/GenBank/DDBJ databases">
        <authorList>
            <person name="Lavstsen T."/>
            <person name="Jespersen J.S."/>
        </authorList>
    </citation>
    <scope>NUCLEOTIDE SEQUENCE</scope>
    <source>
        <tissue evidence="1">Brain</tissue>
    </source>
</reference>
<dbReference type="EMBL" id="HAEC01013994">
    <property type="protein sequence ID" value="SBQ82211.1"/>
    <property type="molecule type" value="Transcribed_RNA"/>
</dbReference>
<reference evidence="1" key="2">
    <citation type="submission" date="2016-06" db="EMBL/GenBank/DDBJ databases">
        <title>The genome of a short-lived fish provides insights into sex chromosome evolution and the genetic control of aging.</title>
        <authorList>
            <person name="Reichwald K."/>
            <person name="Felder M."/>
            <person name="Petzold A."/>
            <person name="Koch P."/>
            <person name="Groth M."/>
            <person name="Platzer M."/>
        </authorList>
    </citation>
    <scope>NUCLEOTIDE SEQUENCE</scope>
    <source>
        <tissue evidence="1">Brain</tissue>
    </source>
</reference>
<accession>A0A1A8HDC7</accession>
<protein>
    <submittedName>
        <fullName evidence="1">Squalene epoxidase</fullName>
    </submittedName>
</protein>
<name>A0A1A8HDC7_9TELE</name>
<sequence length="67" mass="7323">LPWRCMPPTLTSSLNPGSPNTELCLKVQPFCTGPAPSCFHSSTQNSSIWCTKYSPGQRQPSGDPIWT</sequence>
<feature type="non-terminal residue" evidence="1">
    <location>
        <position position="1"/>
    </location>
</feature>
<dbReference type="AlphaFoldDB" id="A0A1A8HDC7"/>
<organism evidence="1">
    <name type="scientific">Nothobranchius korthausae</name>
    <dbReference type="NCBI Taxonomy" id="1143690"/>
    <lineage>
        <taxon>Eukaryota</taxon>
        <taxon>Metazoa</taxon>
        <taxon>Chordata</taxon>
        <taxon>Craniata</taxon>
        <taxon>Vertebrata</taxon>
        <taxon>Euteleostomi</taxon>
        <taxon>Actinopterygii</taxon>
        <taxon>Neopterygii</taxon>
        <taxon>Teleostei</taxon>
        <taxon>Neoteleostei</taxon>
        <taxon>Acanthomorphata</taxon>
        <taxon>Ovalentaria</taxon>
        <taxon>Atherinomorphae</taxon>
        <taxon>Cyprinodontiformes</taxon>
        <taxon>Nothobranchiidae</taxon>
        <taxon>Nothobranchius</taxon>
    </lineage>
</organism>